<protein>
    <recommendedName>
        <fullName evidence="1">Myb/SANT-like DNA-binding domain-containing protein</fullName>
    </recommendedName>
</protein>
<dbReference type="Pfam" id="PF13837">
    <property type="entry name" value="Myb_DNA-bind_4"/>
    <property type="match status" value="1"/>
</dbReference>
<dbReference type="OrthoDB" id="6723674at2759"/>
<gene>
    <name evidence="2" type="ORF">MELIAE_LOCUS11936</name>
</gene>
<dbReference type="EMBL" id="OV121139">
    <property type="protein sequence ID" value="CAH0562923.1"/>
    <property type="molecule type" value="Genomic_DNA"/>
</dbReference>
<sequence length="187" mass="21862">MTQSNYLTVSKPLTKTTIQKKENFWNLIATELESLKTNMTSTGCLKKWQNLLRTYKVCKDAKSKTGRGPTRFNFFEKMDGFLGSQPNNSSPHSIDVQLLGEASTSQADEIEKENNPPINEVVNSQKWRKNATLEFELFFPEKKLYLERKEETKPAFLQDKQNWKKEQGERRLKIEEEKIKILKELLK</sequence>
<evidence type="ECO:0000313" key="2">
    <source>
        <dbReference type="EMBL" id="CAH0562923.1"/>
    </source>
</evidence>
<dbReference type="Proteomes" id="UP001154078">
    <property type="component" value="Chromosome 8"/>
</dbReference>
<reference evidence="2" key="1">
    <citation type="submission" date="2021-12" db="EMBL/GenBank/DDBJ databases">
        <authorList>
            <person name="King R."/>
        </authorList>
    </citation>
    <scope>NUCLEOTIDE SEQUENCE</scope>
</reference>
<dbReference type="InterPro" id="IPR044822">
    <property type="entry name" value="Myb_DNA-bind_4"/>
</dbReference>
<dbReference type="AlphaFoldDB" id="A0A9P0FME5"/>
<evidence type="ECO:0000259" key="1">
    <source>
        <dbReference type="Pfam" id="PF13837"/>
    </source>
</evidence>
<dbReference type="Gene3D" id="1.10.10.60">
    <property type="entry name" value="Homeodomain-like"/>
    <property type="match status" value="1"/>
</dbReference>
<feature type="domain" description="Myb/SANT-like DNA-binding" evidence="1">
    <location>
        <begin position="18"/>
        <end position="79"/>
    </location>
</feature>
<organism evidence="2 3">
    <name type="scientific">Brassicogethes aeneus</name>
    <name type="common">Rape pollen beetle</name>
    <name type="synonym">Meligethes aeneus</name>
    <dbReference type="NCBI Taxonomy" id="1431903"/>
    <lineage>
        <taxon>Eukaryota</taxon>
        <taxon>Metazoa</taxon>
        <taxon>Ecdysozoa</taxon>
        <taxon>Arthropoda</taxon>
        <taxon>Hexapoda</taxon>
        <taxon>Insecta</taxon>
        <taxon>Pterygota</taxon>
        <taxon>Neoptera</taxon>
        <taxon>Endopterygota</taxon>
        <taxon>Coleoptera</taxon>
        <taxon>Polyphaga</taxon>
        <taxon>Cucujiformia</taxon>
        <taxon>Nitidulidae</taxon>
        <taxon>Meligethinae</taxon>
        <taxon>Brassicogethes</taxon>
    </lineage>
</organism>
<accession>A0A9P0FME5</accession>
<keyword evidence="3" id="KW-1185">Reference proteome</keyword>
<evidence type="ECO:0000313" key="3">
    <source>
        <dbReference type="Proteomes" id="UP001154078"/>
    </source>
</evidence>
<proteinExistence type="predicted"/>
<name>A0A9P0FME5_BRAAE</name>